<evidence type="ECO:0000313" key="2">
    <source>
        <dbReference type="Proteomes" id="UP001295462"/>
    </source>
</evidence>
<accession>A0AAU9QPH1</accession>
<proteinExistence type="predicted"/>
<gene>
    <name evidence="1" type="ORF">THF1A12_300048</name>
</gene>
<sequence>MLRGVGCFSLYKEFLYIRKHIAHAGFNKNLKLLISKGNYHETHFSTYSSKAQAYSRLPCSHGN</sequence>
<protein>
    <submittedName>
        <fullName evidence="1">Uncharacterized protein</fullName>
    </submittedName>
</protein>
<dbReference type="AlphaFoldDB" id="A0AAU9QPH1"/>
<dbReference type="EMBL" id="CAKMUD010000084">
    <property type="protein sequence ID" value="CAH1596738.1"/>
    <property type="molecule type" value="Genomic_DNA"/>
</dbReference>
<organism evidence="1 2">
    <name type="scientific">Vibrio jasicida</name>
    <dbReference type="NCBI Taxonomy" id="766224"/>
    <lineage>
        <taxon>Bacteria</taxon>
        <taxon>Pseudomonadati</taxon>
        <taxon>Pseudomonadota</taxon>
        <taxon>Gammaproteobacteria</taxon>
        <taxon>Vibrionales</taxon>
        <taxon>Vibrionaceae</taxon>
        <taxon>Vibrio</taxon>
    </lineage>
</organism>
<name>A0AAU9QPH1_9VIBR</name>
<dbReference type="Proteomes" id="UP001295462">
    <property type="component" value="Unassembled WGS sequence"/>
</dbReference>
<reference evidence="1" key="1">
    <citation type="submission" date="2022-01" db="EMBL/GenBank/DDBJ databases">
        <authorList>
            <person name="Lagorce A."/>
        </authorList>
    </citation>
    <scope>NUCLEOTIDE SEQUENCE</scope>
    <source>
        <strain evidence="1">Th15_F1_A12</strain>
    </source>
</reference>
<evidence type="ECO:0000313" key="1">
    <source>
        <dbReference type="EMBL" id="CAH1596738.1"/>
    </source>
</evidence>
<comment type="caution">
    <text evidence="1">The sequence shown here is derived from an EMBL/GenBank/DDBJ whole genome shotgun (WGS) entry which is preliminary data.</text>
</comment>